<dbReference type="EMBL" id="CM044701">
    <property type="protein sequence ID" value="KAI5683501.1"/>
    <property type="molecule type" value="Genomic_DNA"/>
</dbReference>
<evidence type="ECO:0000313" key="2">
    <source>
        <dbReference type="Proteomes" id="UP001060085"/>
    </source>
</evidence>
<comment type="caution">
    <text evidence="1">The sequence shown here is derived from an EMBL/GenBank/DDBJ whole genome shotgun (WGS) entry which is preliminary data.</text>
</comment>
<proteinExistence type="predicted"/>
<evidence type="ECO:0000313" key="1">
    <source>
        <dbReference type="EMBL" id="KAI5683501.1"/>
    </source>
</evidence>
<reference evidence="2" key="1">
    <citation type="journal article" date="2023" name="Nat. Plants">
        <title>Single-cell RNA sequencing provides a high-resolution roadmap for understanding the multicellular compartmentation of specialized metabolism.</title>
        <authorList>
            <person name="Sun S."/>
            <person name="Shen X."/>
            <person name="Li Y."/>
            <person name="Li Y."/>
            <person name="Wang S."/>
            <person name="Li R."/>
            <person name="Zhang H."/>
            <person name="Shen G."/>
            <person name="Guo B."/>
            <person name="Wei J."/>
            <person name="Xu J."/>
            <person name="St-Pierre B."/>
            <person name="Chen S."/>
            <person name="Sun C."/>
        </authorList>
    </citation>
    <scope>NUCLEOTIDE SEQUENCE [LARGE SCALE GENOMIC DNA]</scope>
</reference>
<gene>
    <name evidence="1" type="ORF">M9H77_04729</name>
</gene>
<dbReference type="Proteomes" id="UP001060085">
    <property type="component" value="Linkage Group LG01"/>
</dbReference>
<name>A0ACC0CFG0_CATRO</name>
<accession>A0ACC0CFG0</accession>
<keyword evidence="2" id="KW-1185">Reference proteome</keyword>
<protein>
    <submittedName>
        <fullName evidence="1">Uncharacterized protein</fullName>
    </submittedName>
</protein>
<organism evidence="1 2">
    <name type="scientific">Catharanthus roseus</name>
    <name type="common">Madagascar periwinkle</name>
    <name type="synonym">Vinca rosea</name>
    <dbReference type="NCBI Taxonomy" id="4058"/>
    <lineage>
        <taxon>Eukaryota</taxon>
        <taxon>Viridiplantae</taxon>
        <taxon>Streptophyta</taxon>
        <taxon>Embryophyta</taxon>
        <taxon>Tracheophyta</taxon>
        <taxon>Spermatophyta</taxon>
        <taxon>Magnoliopsida</taxon>
        <taxon>eudicotyledons</taxon>
        <taxon>Gunneridae</taxon>
        <taxon>Pentapetalae</taxon>
        <taxon>asterids</taxon>
        <taxon>lamiids</taxon>
        <taxon>Gentianales</taxon>
        <taxon>Apocynaceae</taxon>
        <taxon>Rauvolfioideae</taxon>
        <taxon>Vinceae</taxon>
        <taxon>Catharanthinae</taxon>
        <taxon>Catharanthus</taxon>
    </lineage>
</organism>
<sequence>MLFILRGIFGSVIIFVSQTWCIHRKGPVFVAIFRPLSIAIAAFTSFIFLGDTLHLGTIIGAVVITIGFYGVIWAQAKENQQDAKLTSTSSPFLGNQGDPLY</sequence>